<name>A0ABW5HFG8_9PSEU</name>
<evidence type="ECO:0000313" key="10">
    <source>
        <dbReference type="Proteomes" id="UP001597483"/>
    </source>
</evidence>
<evidence type="ECO:0000256" key="1">
    <source>
        <dbReference type="ARBA" id="ARBA00004861"/>
    </source>
</evidence>
<dbReference type="SUPFAM" id="SSF51366">
    <property type="entry name" value="Ribulose-phoshate binding barrel"/>
    <property type="match status" value="1"/>
</dbReference>
<dbReference type="InterPro" id="IPR001754">
    <property type="entry name" value="OMPdeCOase_dom"/>
</dbReference>
<organism evidence="9 10">
    <name type="scientific">Amycolatopsis silviterrae</name>
    <dbReference type="NCBI Taxonomy" id="1656914"/>
    <lineage>
        <taxon>Bacteria</taxon>
        <taxon>Bacillati</taxon>
        <taxon>Actinomycetota</taxon>
        <taxon>Actinomycetes</taxon>
        <taxon>Pseudonocardiales</taxon>
        <taxon>Pseudonocardiaceae</taxon>
        <taxon>Amycolatopsis</taxon>
    </lineage>
</organism>
<dbReference type="InterPro" id="IPR013785">
    <property type="entry name" value="Aldolase_TIM"/>
</dbReference>
<keyword evidence="5 9" id="KW-0456">Lyase</keyword>
<dbReference type="CDD" id="cd04725">
    <property type="entry name" value="OMP_decarboxylase_like"/>
    <property type="match status" value="1"/>
</dbReference>
<accession>A0ABW5HFG8</accession>
<comment type="similarity">
    <text evidence="2">Belongs to the OMP decarboxylase family. Type 2 subfamily.</text>
</comment>
<reference evidence="10" key="1">
    <citation type="journal article" date="2019" name="Int. J. Syst. Evol. Microbiol.">
        <title>The Global Catalogue of Microorganisms (GCM) 10K type strain sequencing project: providing services to taxonomists for standard genome sequencing and annotation.</title>
        <authorList>
            <consortium name="The Broad Institute Genomics Platform"/>
            <consortium name="The Broad Institute Genome Sequencing Center for Infectious Disease"/>
            <person name="Wu L."/>
            <person name="Ma J."/>
        </authorList>
    </citation>
    <scope>NUCLEOTIDE SEQUENCE [LARGE SCALE GENOMIC DNA]</scope>
    <source>
        <strain evidence="10">CGMCC 4.7641</strain>
    </source>
</reference>
<dbReference type="PROSITE" id="PS00156">
    <property type="entry name" value="OMPDECASE"/>
    <property type="match status" value="1"/>
</dbReference>
<evidence type="ECO:0000259" key="8">
    <source>
        <dbReference type="SMART" id="SM00934"/>
    </source>
</evidence>
<dbReference type="Gene3D" id="3.20.20.70">
    <property type="entry name" value="Aldolase class I"/>
    <property type="match status" value="1"/>
</dbReference>
<dbReference type="GO" id="GO:0004590">
    <property type="term" value="F:orotidine-5'-phosphate decarboxylase activity"/>
    <property type="evidence" value="ECO:0007669"/>
    <property type="project" value="UniProtKB-EC"/>
</dbReference>
<comment type="catalytic activity">
    <reaction evidence="6">
        <text>orotidine 5'-phosphate + H(+) = UMP + CO2</text>
        <dbReference type="Rhea" id="RHEA:11596"/>
        <dbReference type="ChEBI" id="CHEBI:15378"/>
        <dbReference type="ChEBI" id="CHEBI:16526"/>
        <dbReference type="ChEBI" id="CHEBI:57538"/>
        <dbReference type="ChEBI" id="CHEBI:57865"/>
        <dbReference type="EC" id="4.1.1.23"/>
    </reaction>
</comment>
<evidence type="ECO:0000256" key="3">
    <source>
        <dbReference type="ARBA" id="ARBA00022793"/>
    </source>
</evidence>
<evidence type="ECO:0000256" key="6">
    <source>
        <dbReference type="ARBA" id="ARBA00049157"/>
    </source>
</evidence>
<dbReference type="SMART" id="SM00934">
    <property type="entry name" value="OMPdecase"/>
    <property type="match status" value="1"/>
</dbReference>
<feature type="domain" description="Orotidine 5'-phosphate decarboxylase" evidence="8">
    <location>
        <begin position="18"/>
        <end position="264"/>
    </location>
</feature>
<keyword evidence="3" id="KW-0210">Decarboxylase</keyword>
<evidence type="ECO:0000256" key="7">
    <source>
        <dbReference type="NCBIfam" id="TIGR02127"/>
    </source>
</evidence>
<evidence type="ECO:0000256" key="4">
    <source>
        <dbReference type="ARBA" id="ARBA00022975"/>
    </source>
</evidence>
<protein>
    <recommendedName>
        <fullName evidence="7">Orotidine-5'-phosphate decarboxylase</fullName>
        <ecNumber evidence="7">4.1.1.23</ecNumber>
    </recommendedName>
</protein>
<dbReference type="InterPro" id="IPR018089">
    <property type="entry name" value="OMPdecase_AS"/>
</dbReference>
<dbReference type="InterPro" id="IPR011995">
    <property type="entry name" value="OMPdecase_type-2"/>
</dbReference>
<dbReference type="EC" id="4.1.1.23" evidence="7"/>
<keyword evidence="10" id="KW-1185">Reference proteome</keyword>
<proteinExistence type="inferred from homology"/>
<dbReference type="RefSeq" id="WP_378309115.1">
    <property type="nucleotide sequence ID" value="NZ_JBHUKS010000024.1"/>
</dbReference>
<dbReference type="PANTHER" id="PTHR43375:SF1">
    <property type="entry name" value="OROTIDINE 5'-PHOSPHATE DECARBOXYLASE"/>
    <property type="match status" value="1"/>
</dbReference>
<dbReference type="Proteomes" id="UP001597483">
    <property type="component" value="Unassembled WGS sequence"/>
</dbReference>
<dbReference type="InterPro" id="IPR011060">
    <property type="entry name" value="RibuloseP-bd_barrel"/>
</dbReference>
<dbReference type="PANTHER" id="PTHR43375">
    <property type="entry name" value="OROTIDINE 5'-PHOSPHATE DECARBOXYLASE"/>
    <property type="match status" value="1"/>
</dbReference>
<sequence>MTARFGARLAEAVAARGPLCAGIDPHPGLIEAWGLPLDASGLERFALSAAEALGEVASIVKPQSAFFEAFGPAGVAVLERVVDVAHDAGALVLLDVKRGDIGSTMAAYTAAYVAEKAAFTADAATVSPYLGFGALDAAVTAAREAGNGLFVLARTSNPEANALQRARLEDGRTVAQSVVDAAADHNAGAEPYGDVGVVVGATVAPGEVDLSRLNGPVLAPGFGAQGATEADLRAVFGDGLPGLLPASSRDLLRHGPDTDALRRAAQEVNGRLAGPREKDQ</sequence>
<dbReference type="EMBL" id="JBHUKS010000024">
    <property type="protein sequence ID" value="MFD2471878.1"/>
    <property type="molecule type" value="Genomic_DNA"/>
</dbReference>
<dbReference type="NCBIfam" id="TIGR02127">
    <property type="entry name" value="pyrF_sub2"/>
    <property type="match status" value="1"/>
</dbReference>
<dbReference type="Pfam" id="PF00215">
    <property type="entry name" value="OMPdecase"/>
    <property type="match status" value="1"/>
</dbReference>
<evidence type="ECO:0000256" key="5">
    <source>
        <dbReference type="ARBA" id="ARBA00023239"/>
    </source>
</evidence>
<comment type="caution">
    <text evidence="9">The sequence shown here is derived from an EMBL/GenBank/DDBJ whole genome shotgun (WGS) entry which is preliminary data.</text>
</comment>
<keyword evidence="4" id="KW-0665">Pyrimidine biosynthesis</keyword>
<gene>
    <name evidence="9" type="primary">pyrF</name>
    <name evidence="9" type="ORF">ACFSVL_31095</name>
</gene>
<evidence type="ECO:0000256" key="2">
    <source>
        <dbReference type="ARBA" id="ARBA00008847"/>
    </source>
</evidence>
<evidence type="ECO:0000313" key="9">
    <source>
        <dbReference type="EMBL" id="MFD2471878.1"/>
    </source>
</evidence>
<comment type="pathway">
    <text evidence="1">Pyrimidine metabolism; UMP biosynthesis via de novo pathway; UMP from orotate: step 2/2.</text>
</comment>